<evidence type="ECO:0000313" key="4">
    <source>
        <dbReference type="Proteomes" id="UP000462152"/>
    </source>
</evidence>
<evidence type="ECO:0000256" key="1">
    <source>
        <dbReference type="ARBA" id="ARBA00022801"/>
    </source>
</evidence>
<accession>A0A7M4BQA4</accession>
<keyword evidence="4" id="KW-1185">Reference proteome</keyword>
<comment type="caution">
    <text evidence="3">The sequence shown here is derived from an EMBL/GenBank/DDBJ whole genome shotgun (WGS) entry which is preliminary data.</text>
</comment>
<gene>
    <name evidence="3" type="ORF">GMA10_12955</name>
</gene>
<dbReference type="Proteomes" id="UP000462152">
    <property type="component" value="Unassembled WGS sequence"/>
</dbReference>
<proteinExistence type="predicted"/>
<dbReference type="InterPro" id="IPR050300">
    <property type="entry name" value="GDXG_lipolytic_enzyme"/>
</dbReference>
<dbReference type="GO" id="GO:0016787">
    <property type="term" value="F:hydrolase activity"/>
    <property type="evidence" value="ECO:0007669"/>
    <property type="project" value="UniProtKB-KW"/>
</dbReference>
<dbReference type="InterPro" id="IPR029058">
    <property type="entry name" value="AB_hydrolase_fold"/>
</dbReference>
<keyword evidence="1 3" id="KW-0378">Hydrolase</keyword>
<organism evidence="3 4">
    <name type="scientific">Rothia koreensis</name>
    <dbReference type="NCBI Taxonomy" id="592378"/>
    <lineage>
        <taxon>Bacteria</taxon>
        <taxon>Bacillati</taxon>
        <taxon>Actinomycetota</taxon>
        <taxon>Actinomycetes</taxon>
        <taxon>Micrococcales</taxon>
        <taxon>Micrococcaceae</taxon>
        <taxon>Rothia</taxon>
    </lineage>
</organism>
<dbReference type="EMBL" id="WOGT01000016">
    <property type="protein sequence ID" value="MUN56106.1"/>
    <property type="molecule type" value="Genomic_DNA"/>
</dbReference>
<name>A0A7M4BQA4_9MICC</name>
<dbReference type="Gene3D" id="3.40.50.1820">
    <property type="entry name" value="alpha/beta hydrolase"/>
    <property type="match status" value="1"/>
</dbReference>
<dbReference type="SUPFAM" id="SSF53474">
    <property type="entry name" value="alpha/beta-Hydrolases"/>
    <property type="match status" value="1"/>
</dbReference>
<protein>
    <submittedName>
        <fullName evidence="3">Alpha/beta fold hydrolase</fullName>
    </submittedName>
</protein>
<sequence length="324" mass="34356">MHPFPGVRADRTADTRPACAAIMVAVALVMTACSHGKDQTPTHHSLEASHTVLGVSQAMVAHREAPEIRRVPYPVSGPGDEAQNWGDLFLPAGDHREGSVPLVVLVHGGGWQAASGAQDMNEYAEDLTTRGVAVYNIEYRRVGSGGGWPETFTDVAAAVDHVPELLAQNSELSGSVELAGHSAGAQLALWAGTRRDTSSYPCANPPRIKPARIVALAGPLDMQTAARSGDAGLISVMGGVPSAFPKRYQAIDPILNTTPSVPVVAIHGSLDRTVPAEMSRKYIRRLDAVGGDGRLEILDRENHGSFLKPTSPAYDHVLNVMANF</sequence>
<dbReference type="PANTHER" id="PTHR48081">
    <property type="entry name" value="AB HYDROLASE SUPERFAMILY PROTEIN C4A8.06C"/>
    <property type="match status" value="1"/>
</dbReference>
<dbReference type="AlphaFoldDB" id="A0A7M4BQA4"/>
<evidence type="ECO:0000259" key="2">
    <source>
        <dbReference type="Pfam" id="PF20434"/>
    </source>
</evidence>
<evidence type="ECO:0000313" key="3">
    <source>
        <dbReference type="EMBL" id="MUN56106.1"/>
    </source>
</evidence>
<feature type="domain" description="BD-FAE-like" evidence="2">
    <location>
        <begin position="87"/>
        <end position="282"/>
    </location>
</feature>
<dbReference type="InterPro" id="IPR049492">
    <property type="entry name" value="BD-FAE-like_dom"/>
</dbReference>
<reference evidence="3 4" key="1">
    <citation type="submission" date="2019-12" db="EMBL/GenBank/DDBJ databases">
        <authorList>
            <person name="Li J."/>
            <person name="Shi Y."/>
            <person name="Xu G."/>
            <person name="Xiao D."/>
            <person name="Ran X."/>
        </authorList>
    </citation>
    <scope>NUCLEOTIDE SEQUENCE [LARGE SCALE GENOMIC DNA]</scope>
    <source>
        <strain evidence="3 4">JCM 15915</strain>
    </source>
</reference>
<dbReference type="Pfam" id="PF20434">
    <property type="entry name" value="BD-FAE"/>
    <property type="match status" value="1"/>
</dbReference>